<evidence type="ECO:0000259" key="2">
    <source>
        <dbReference type="Pfam" id="PF05193"/>
    </source>
</evidence>
<dbReference type="InterPro" id="IPR007863">
    <property type="entry name" value="Peptidase_M16_C"/>
</dbReference>
<dbReference type="InterPro" id="IPR011765">
    <property type="entry name" value="Pept_M16_N"/>
</dbReference>
<dbReference type="PANTHER" id="PTHR11851:SF143">
    <property type="entry name" value="CYTOCHROME B-C1 COMPLEX SUBUNIT 1, MITOCHONDRIAL"/>
    <property type="match status" value="1"/>
</dbReference>
<dbReference type="Gene3D" id="3.30.830.10">
    <property type="entry name" value="Metalloenzyme, LuxS/M16 peptidase-like"/>
    <property type="match status" value="2"/>
</dbReference>
<evidence type="ECO:0000259" key="1">
    <source>
        <dbReference type="Pfam" id="PF00675"/>
    </source>
</evidence>
<proteinExistence type="predicted"/>
<dbReference type="FunFam" id="3.30.830.10:FF:000008">
    <property type="entry name" value="Mitochondrial-processing peptidase subunit beta"/>
    <property type="match status" value="1"/>
</dbReference>
<dbReference type="InterPro" id="IPR050361">
    <property type="entry name" value="MPP/UQCRC_Complex"/>
</dbReference>
<dbReference type="SUPFAM" id="SSF63411">
    <property type="entry name" value="LuxS/MPP-like metallohydrolase"/>
    <property type="match status" value="2"/>
</dbReference>
<dbReference type="Proteomes" id="UP000887574">
    <property type="component" value="Unplaced"/>
</dbReference>
<dbReference type="GO" id="GO:0046872">
    <property type="term" value="F:metal ion binding"/>
    <property type="evidence" value="ECO:0007669"/>
    <property type="project" value="InterPro"/>
</dbReference>
<dbReference type="GO" id="GO:0005739">
    <property type="term" value="C:mitochondrion"/>
    <property type="evidence" value="ECO:0007669"/>
    <property type="project" value="TreeGrafter"/>
</dbReference>
<keyword evidence="3" id="KW-1185">Reference proteome</keyword>
<dbReference type="PANTHER" id="PTHR11851">
    <property type="entry name" value="METALLOPROTEASE"/>
    <property type="match status" value="1"/>
</dbReference>
<accession>A0A915DTD4</accession>
<protein>
    <submittedName>
        <fullName evidence="4">Uncharacterized protein</fullName>
    </submittedName>
</protein>
<sequence>MSVQLLLKNLGKFPSVRHASSAIASVQEVLKDNGSESNLTSLSNGFHVASYSDNKGIATVGVWVDSGAKIENSDNNGVASLFEHLLYSGTQKKSGQQLQNELAKVGARLSSFSSRDHTAYYAQCLASDVDKVVDILADVIQNTNFTDAQIEEQRSVVLKKMDEFESNYREVTFDNLHKTAFQGTPYSLSPLGSKEIVEKLTKKDIQDYVDDSYKGARMVLAGAGGVDHDALVRLAEKHFSGVGNGYNRKVPDPGLKAGTRFTGSEFAYRDDSYPHLFAALAVEGVPRNHPDYLALQIASQAVGQYDKSTQMSGNAPSQLAQKISAQKSVVAYDNFSLSYDTAGLFGFYFVSDGHCADETHTTLCTILREWKHLANGVTDKELVRVKNQLITNLFSRLETNTALANYIATEALYCGKITPLHELERKIHYTNAAAVQGAMTRHAYDRDFAISSLGLADALPDWLIIRYSMSSWRL</sequence>
<dbReference type="WBParaSite" id="jg22730">
    <property type="protein sequence ID" value="jg22730"/>
    <property type="gene ID" value="jg22730"/>
</dbReference>
<evidence type="ECO:0000313" key="3">
    <source>
        <dbReference type="Proteomes" id="UP000887574"/>
    </source>
</evidence>
<organism evidence="3 4">
    <name type="scientific">Ditylenchus dipsaci</name>
    <dbReference type="NCBI Taxonomy" id="166011"/>
    <lineage>
        <taxon>Eukaryota</taxon>
        <taxon>Metazoa</taxon>
        <taxon>Ecdysozoa</taxon>
        <taxon>Nematoda</taxon>
        <taxon>Chromadorea</taxon>
        <taxon>Rhabditida</taxon>
        <taxon>Tylenchina</taxon>
        <taxon>Tylenchomorpha</taxon>
        <taxon>Sphaerularioidea</taxon>
        <taxon>Anguinidae</taxon>
        <taxon>Anguininae</taxon>
        <taxon>Ditylenchus</taxon>
    </lineage>
</organism>
<feature type="domain" description="Peptidase M16 N-terminal" evidence="1">
    <location>
        <begin position="48"/>
        <end position="189"/>
    </location>
</feature>
<evidence type="ECO:0000313" key="4">
    <source>
        <dbReference type="WBParaSite" id="jg22730"/>
    </source>
</evidence>
<reference evidence="4" key="1">
    <citation type="submission" date="2022-11" db="UniProtKB">
        <authorList>
            <consortium name="WormBaseParasite"/>
        </authorList>
    </citation>
    <scope>IDENTIFICATION</scope>
</reference>
<name>A0A915DTD4_9BILA</name>
<feature type="domain" description="Peptidase M16 C-terminal" evidence="2">
    <location>
        <begin position="199"/>
        <end position="389"/>
    </location>
</feature>
<dbReference type="Pfam" id="PF00675">
    <property type="entry name" value="Peptidase_M16"/>
    <property type="match status" value="1"/>
</dbReference>
<dbReference type="Pfam" id="PF05193">
    <property type="entry name" value="Peptidase_M16_C"/>
    <property type="match status" value="1"/>
</dbReference>
<dbReference type="AlphaFoldDB" id="A0A915DTD4"/>
<dbReference type="InterPro" id="IPR011249">
    <property type="entry name" value="Metalloenz_LuxS/M16"/>
</dbReference>